<name>M7ZWW5_TRIUA</name>
<sequence length="198" mass="23097">MKEDARILHKEQVELALLTHEGRSYNALFKHRVNYTKFCDGALNDLSSNDFDHVQCCVYSRDIELTYDQTRFFLQHLIRDIFICCRLFVHVLTPTNTKDCIMKISRSVVSTLKRWVDVPTNARVTLETPDEPTHVITPSSYYTPSSYHICKKDGWMVIEKSSFRYFISAASFVEENVVLVTFKEHNDHFVSIIIQLIP</sequence>
<organism evidence="1">
    <name type="scientific">Triticum urartu</name>
    <name type="common">Red wild einkorn</name>
    <name type="synonym">Crithodium urartu</name>
    <dbReference type="NCBI Taxonomy" id="4572"/>
    <lineage>
        <taxon>Eukaryota</taxon>
        <taxon>Viridiplantae</taxon>
        <taxon>Streptophyta</taxon>
        <taxon>Embryophyta</taxon>
        <taxon>Tracheophyta</taxon>
        <taxon>Spermatophyta</taxon>
        <taxon>Magnoliopsida</taxon>
        <taxon>Liliopsida</taxon>
        <taxon>Poales</taxon>
        <taxon>Poaceae</taxon>
        <taxon>BOP clade</taxon>
        <taxon>Pooideae</taxon>
        <taxon>Triticodae</taxon>
        <taxon>Triticeae</taxon>
        <taxon>Triticinae</taxon>
        <taxon>Triticum</taxon>
    </lineage>
</organism>
<dbReference type="OMA" id="KFIMKIP"/>
<reference evidence="1" key="1">
    <citation type="journal article" date="2013" name="Nature">
        <title>Draft genome of the wheat A-genome progenitor Triticum urartu.</title>
        <authorList>
            <person name="Ling H.Q."/>
            <person name="Zhao S."/>
            <person name="Liu D."/>
            <person name="Wang J."/>
            <person name="Sun H."/>
            <person name="Zhang C."/>
            <person name="Fan H."/>
            <person name="Li D."/>
            <person name="Dong L."/>
            <person name="Tao Y."/>
            <person name="Gao C."/>
            <person name="Wu H."/>
            <person name="Li Y."/>
            <person name="Cui Y."/>
            <person name="Guo X."/>
            <person name="Zheng S."/>
            <person name="Wang B."/>
            <person name="Yu K."/>
            <person name="Liang Q."/>
            <person name="Yang W."/>
            <person name="Lou X."/>
            <person name="Chen J."/>
            <person name="Feng M."/>
            <person name="Jian J."/>
            <person name="Zhang X."/>
            <person name="Luo G."/>
            <person name="Jiang Y."/>
            <person name="Liu J."/>
            <person name="Wang Z."/>
            <person name="Sha Y."/>
            <person name="Zhang B."/>
            <person name="Wu H."/>
            <person name="Tang D."/>
            <person name="Shen Q."/>
            <person name="Xue P."/>
            <person name="Zou S."/>
            <person name="Wang X."/>
            <person name="Liu X."/>
            <person name="Wang F."/>
            <person name="Yang Y."/>
            <person name="An X."/>
            <person name="Dong Z."/>
            <person name="Zhang K."/>
            <person name="Zhang X."/>
            <person name="Luo M.C."/>
            <person name="Dvorak J."/>
            <person name="Tong Y."/>
            <person name="Wang J."/>
            <person name="Yang H."/>
            <person name="Li Z."/>
            <person name="Wang D."/>
            <person name="Zhang A."/>
            <person name="Wang J."/>
        </authorList>
    </citation>
    <scope>NUCLEOTIDE SEQUENCE</scope>
</reference>
<evidence type="ECO:0000313" key="1">
    <source>
        <dbReference type="EMBL" id="EMS64151.1"/>
    </source>
</evidence>
<protein>
    <submittedName>
        <fullName evidence="1">Uncharacterized protein</fullName>
    </submittedName>
</protein>
<dbReference type="EMBL" id="KD059937">
    <property type="protein sequence ID" value="EMS64151.1"/>
    <property type="molecule type" value="Genomic_DNA"/>
</dbReference>
<gene>
    <name evidence="1" type="ORF">TRIUR3_32704</name>
</gene>
<dbReference type="AlphaFoldDB" id="M7ZWW5"/>
<accession>M7ZWW5</accession>
<proteinExistence type="predicted"/>